<comment type="caution">
    <text evidence="1">The sequence shown here is derived from an EMBL/GenBank/DDBJ whole genome shotgun (WGS) entry which is preliminary data.</text>
</comment>
<protein>
    <submittedName>
        <fullName evidence="1">Uncharacterized protein</fullName>
    </submittedName>
</protein>
<organism evidence="1 2">
    <name type="scientific">Cichorium intybus</name>
    <name type="common">Chicory</name>
    <dbReference type="NCBI Taxonomy" id="13427"/>
    <lineage>
        <taxon>Eukaryota</taxon>
        <taxon>Viridiplantae</taxon>
        <taxon>Streptophyta</taxon>
        <taxon>Embryophyta</taxon>
        <taxon>Tracheophyta</taxon>
        <taxon>Spermatophyta</taxon>
        <taxon>Magnoliopsida</taxon>
        <taxon>eudicotyledons</taxon>
        <taxon>Gunneridae</taxon>
        <taxon>Pentapetalae</taxon>
        <taxon>asterids</taxon>
        <taxon>campanulids</taxon>
        <taxon>Asterales</taxon>
        <taxon>Asteraceae</taxon>
        <taxon>Cichorioideae</taxon>
        <taxon>Cichorieae</taxon>
        <taxon>Cichoriinae</taxon>
        <taxon>Cichorium</taxon>
    </lineage>
</organism>
<evidence type="ECO:0000313" key="2">
    <source>
        <dbReference type="Proteomes" id="UP001055811"/>
    </source>
</evidence>
<accession>A0ACB9AEB6</accession>
<reference evidence="2" key="1">
    <citation type="journal article" date="2022" name="Mol. Ecol. Resour.">
        <title>The genomes of chicory, endive, great burdock and yacon provide insights into Asteraceae palaeo-polyploidization history and plant inulin production.</title>
        <authorList>
            <person name="Fan W."/>
            <person name="Wang S."/>
            <person name="Wang H."/>
            <person name="Wang A."/>
            <person name="Jiang F."/>
            <person name="Liu H."/>
            <person name="Zhao H."/>
            <person name="Xu D."/>
            <person name="Zhang Y."/>
        </authorList>
    </citation>
    <scope>NUCLEOTIDE SEQUENCE [LARGE SCALE GENOMIC DNA]</scope>
    <source>
        <strain evidence="2">cv. Punajuju</strain>
    </source>
</reference>
<dbReference type="Proteomes" id="UP001055811">
    <property type="component" value="Linkage Group LG07"/>
</dbReference>
<sequence>MADHYFNLCTLLTLSLSFHGISAVDYQVTNCVADTPGGIRFNNEIGIPFTKQLMGTVNDFIWTTVFQQNNPDDRKPVDTVNLYIVELEVDEGVTWGNNNINISSSFLQGYQGDLKFAYTALLYHEMTHVFQWNGEGQTPAGLVEGVAEYTTLRANYISPAFAKPGDGSTWDQGYDFTARFLEYCDGIVPGFVAKLNAKMRFAYDVKYFEELTGKPVDQLWQEYKAKYGH</sequence>
<name>A0ACB9AEB6_CICIN</name>
<dbReference type="EMBL" id="CM042015">
    <property type="protein sequence ID" value="KAI3707985.1"/>
    <property type="molecule type" value="Genomic_DNA"/>
</dbReference>
<keyword evidence="2" id="KW-1185">Reference proteome</keyword>
<evidence type="ECO:0000313" key="1">
    <source>
        <dbReference type="EMBL" id="KAI3707985.1"/>
    </source>
</evidence>
<reference evidence="1 2" key="2">
    <citation type="journal article" date="2022" name="Mol. Ecol. Resour.">
        <title>The genomes of chicory, endive, great burdock and yacon provide insights into Asteraceae paleo-polyploidization history and plant inulin production.</title>
        <authorList>
            <person name="Fan W."/>
            <person name="Wang S."/>
            <person name="Wang H."/>
            <person name="Wang A."/>
            <person name="Jiang F."/>
            <person name="Liu H."/>
            <person name="Zhao H."/>
            <person name="Xu D."/>
            <person name="Zhang Y."/>
        </authorList>
    </citation>
    <scope>NUCLEOTIDE SEQUENCE [LARGE SCALE GENOMIC DNA]</scope>
    <source>
        <strain evidence="2">cv. Punajuju</strain>
        <tissue evidence="1">Leaves</tissue>
    </source>
</reference>
<proteinExistence type="predicted"/>
<gene>
    <name evidence="1" type="ORF">L2E82_36968</name>
</gene>